<protein>
    <submittedName>
        <fullName evidence="1">Nucleic acid-binding protein</fullName>
    </submittedName>
</protein>
<dbReference type="EMBL" id="JAGGLT010000002">
    <property type="protein sequence ID" value="MBP2070740.1"/>
    <property type="molecule type" value="Genomic_DNA"/>
</dbReference>
<reference evidence="1" key="1">
    <citation type="submission" date="2021-03" db="EMBL/GenBank/DDBJ databases">
        <title>Genomic Encyclopedia of Type Strains, Phase IV (KMG-IV): sequencing the most valuable type-strain genomes for metagenomic binning, comparative biology and taxonomic classification.</title>
        <authorList>
            <person name="Goeker M."/>
        </authorList>
    </citation>
    <scope>NUCLEOTIDE SEQUENCE</scope>
    <source>
        <strain evidence="1">DSM 101588</strain>
    </source>
</reference>
<proteinExistence type="predicted"/>
<dbReference type="SUPFAM" id="SSF88723">
    <property type="entry name" value="PIN domain-like"/>
    <property type="match status" value="1"/>
</dbReference>
<dbReference type="InterPro" id="IPR029060">
    <property type="entry name" value="PIN-like_dom_sf"/>
</dbReference>
<gene>
    <name evidence="1" type="ORF">J2Z80_000238</name>
</gene>
<dbReference type="Proteomes" id="UP001166402">
    <property type="component" value="Unassembled WGS sequence"/>
</dbReference>
<name>A0ABS4NAP4_9THEO</name>
<evidence type="ECO:0000313" key="2">
    <source>
        <dbReference type="Proteomes" id="UP001166402"/>
    </source>
</evidence>
<comment type="caution">
    <text evidence="1">The sequence shown here is derived from an EMBL/GenBank/DDBJ whole genome shotgun (WGS) entry which is preliminary data.</text>
</comment>
<organism evidence="1 2">
    <name type="scientific">Thermoanaerobacterium butyriciformans</name>
    <dbReference type="NCBI Taxonomy" id="1702242"/>
    <lineage>
        <taxon>Bacteria</taxon>
        <taxon>Bacillati</taxon>
        <taxon>Bacillota</taxon>
        <taxon>Clostridia</taxon>
        <taxon>Thermoanaerobacterales</taxon>
        <taxon>Thermoanaerobacteraceae</taxon>
        <taxon>Thermoanaerobacterium</taxon>
    </lineage>
</organism>
<evidence type="ECO:0000313" key="1">
    <source>
        <dbReference type="EMBL" id="MBP2070740.1"/>
    </source>
</evidence>
<dbReference type="Gene3D" id="3.40.50.1010">
    <property type="entry name" value="5'-nuclease"/>
    <property type="match status" value="1"/>
</dbReference>
<dbReference type="RefSeq" id="WP_209452720.1">
    <property type="nucleotide sequence ID" value="NZ_JAGGLT010000002.1"/>
</dbReference>
<sequence length="120" mass="13897">MKEIVYPFDNTVFSSKTSVFIDACFLLALLDKKDRKFQECIDVSKILLDNKCQLYISPIVLAEVINKLIYQLFLQDILHQTYNSKPINSLKNIKIIIRKFSKADQNNISKSIINVTILKI</sequence>
<accession>A0ABS4NAP4</accession>
<keyword evidence="2" id="KW-1185">Reference proteome</keyword>